<evidence type="ECO:0000313" key="1">
    <source>
        <dbReference type="Ensembl" id="ENSACOP00000014640.1"/>
    </source>
</evidence>
<dbReference type="Proteomes" id="UP000694522">
    <property type="component" value="Unplaced"/>
</dbReference>
<dbReference type="Ensembl" id="ENSACOT00000015158.1">
    <property type="protein sequence ID" value="ENSACOP00000014640.1"/>
    <property type="gene ID" value="ENSACOG00000010199.1"/>
</dbReference>
<reference evidence="1" key="2">
    <citation type="submission" date="2025-09" db="UniProtKB">
        <authorList>
            <consortium name="Ensembl"/>
        </authorList>
    </citation>
    <scope>IDENTIFICATION</scope>
</reference>
<name>A0A8B9FTB5_9PSIT</name>
<organism evidence="1 2">
    <name type="scientific">Amazona collaria</name>
    <name type="common">yellow-billed parrot</name>
    <dbReference type="NCBI Taxonomy" id="241587"/>
    <lineage>
        <taxon>Eukaryota</taxon>
        <taxon>Metazoa</taxon>
        <taxon>Chordata</taxon>
        <taxon>Craniata</taxon>
        <taxon>Vertebrata</taxon>
        <taxon>Euteleostomi</taxon>
        <taxon>Archelosauria</taxon>
        <taxon>Archosauria</taxon>
        <taxon>Dinosauria</taxon>
        <taxon>Saurischia</taxon>
        <taxon>Theropoda</taxon>
        <taxon>Coelurosauria</taxon>
        <taxon>Aves</taxon>
        <taxon>Neognathae</taxon>
        <taxon>Neoaves</taxon>
        <taxon>Telluraves</taxon>
        <taxon>Australaves</taxon>
        <taxon>Psittaciformes</taxon>
        <taxon>Psittacidae</taxon>
        <taxon>Amazona</taxon>
    </lineage>
</organism>
<protein>
    <submittedName>
        <fullName evidence="1">Uncharacterized protein</fullName>
    </submittedName>
</protein>
<reference evidence="1" key="1">
    <citation type="submission" date="2025-08" db="UniProtKB">
        <authorList>
            <consortium name="Ensembl"/>
        </authorList>
    </citation>
    <scope>IDENTIFICATION</scope>
</reference>
<evidence type="ECO:0000313" key="2">
    <source>
        <dbReference type="Proteomes" id="UP000694522"/>
    </source>
</evidence>
<sequence>MGVHWGGPLGGSLGVHWARSPPRRCGAAAMLWTFGYLLFFRTPELWGLPEPPPYANALQLLLTLKMVSMASDVQDLREAGPKAVTSEEADEMIGGLKSCPGLVEILCYSYCYLGLLTGAWGLWGSVGVCGDLWGCMGIYGVHGGLWGPWGSVGSMGVCGVHVGLWGSMGIYGGLWRSVGSMGPMEVYGVLWGLWGPTGSMGNYGDLGGSRGVYGVLWGSMGVYGALRGLWEFVGRYGSLWVPMGPYGSPWSQ</sequence>
<keyword evidence="2" id="KW-1185">Reference proteome</keyword>
<proteinExistence type="predicted"/>
<accession>A0A8B9FTB5</accession>
<dbReference type="AlphaFoldDB" id="A0A8B9FTB5"/>
<dbReference type="PANTHER" id="PTHR34147">
    <property type="entry name" value="IG-LIKE DOMAIN-CONTAINING PROTEIN-RELATED"/>
    <property type="match status" value="1"/>
</dbReference>
<dbReference type="PANTHER" id="PTHR34147:SF3">
    <property type="entry name" value="ANAPHASE-PROMOTING COMPLEX SUBUNIT 4 WD40 DOMAIN-CONTAINING PROTEIN-RELATED"/>
    <property type="match status" value="1"/>
</dbReference>